<reference evidence="1" key="1">
    <citation type="submission" date="2021-06" db="EMBL/GenBank/DDBJ databases">
        <authorList>
            <person name="Kallberg Y."/>
            <person name="Tangrot J."/>
            <person name="Rosling A."/>
        </authorList>
    </citation>
    <scope>NUCLEOTIDE SEQUENCE</scope>
    <source>
        <strain evidence="1">28 12/20/2015</strain>
    </source>
</reference>
<dbReference type="Proteomes" id="UP000789366">
    <property type="component" value="Unassembled WGS sequence"/>
</dbReference>
<organism evidence="1 2">
    <name type="scientific">Cetraspora pellucida</name>
    <dbReference type="NCBI Taxonomy" id="1433469"/>
    <lineage>
        <taxon>Eukaryota</taxon>
        <taxon>Fungi</taxon>
        <taxon>Fungi incertae sedis</taxon>
        <taxon>Mucoromycota</taxon>
        <taxon>Glomeromycotina</taxon>
        <taxon>Glomeromycetes</taxon>
        <taxon>Diversisporales</taxon>
        <taxon>Gigasporaceae</taxon>
        <taxon>Cetraspora</taxon>
    </lineage>
</organism>
<proteinExistence type="predicted"/>
<gene>
    <name evidence="1" type="ORF">SPELUC_LOCUS4435</name>
</gene>
<protein>
    <submittedName>
        <fullName evidence="1">16562_t:CDS:1</fullName>
    </submittedName>
</protein>
<sequence>MQLLAKLLIEPSISQVKAYSASDNTTHQRQEMQPPQQQSTSSFNIMSILNPAPSPPSH</sequence>
<keyword evidence="2" id="KW-1185">Reference proteome</keyword>
<name>A0ACA9LIG3_9GLOM</name>
<evidence type="ECO:0000313" key="1">
    <source>
        <dbReference type="EMBL" id="CAG8532585.1"/>
    </source>
</evidence>
<comment type="caution">
    <text evidence="1">The sequence shown here is derived from an EMBL/GenBank/DDBJ whole genome shotgun (WGS) entry which is preliminary data.</text>
</comment>
<feature type="non-terminal residue" evidence="1">
    <location>
        <position position="58"/>
    </location>
</feature>
<evidence type="ECO:0000313" key="2">
    <source>
        <dbReference type="Proteomes" id="UP000789366"/>
    </source>
</evidence>
<accession>A0ACA9LIG3</accession>
<dbReference type="EMBL" id="CAJVPW010003945">
    <property type="protein sequence ID" value="CAG8532585.1"/>
    <property type="molecule type" value="Genomic_DNA"/>
</dbReference>
<feature type="non-terminal residue" evidence="1">
    <location>
        <position position="1"/>
    </location>
</feature>